<comment type="caution">
    <text evidence="1">The sequence shown here is derived from an EMBL/GenBank/DDBJ whole genome shotgun (WGS) entry which is preliminary data.</text>
</comment>
<dbReference type="Proteomes" id="UP001266305">
    <property type="component" value="Unassembled WGS sequence"/>
</dbReference>
<keyword evidence="2" id="KW-1185">Reference proteome</keyword>
<organism evidence="1 2">
    <name type="scientific">Saguinus oedipus</name>
    <name type="common">Cotton-top tamarin</name>
    <name type="synonym">Oedipomidas oedipus</name>
    <dbReference type="NCBI Taxonomy" id="9490"/>
    <lineage>
        <taxon>Eukaryota</taxon>
        <taxon>Metazoa</taxon>
        <taxon>Chordata</taxon>
        <taxon>Craniata</taxon>
        <taxon>Vertebrata</taxon>
        <taxon>Euteleostomi</taxon>
        <taxon>Mammalia</taxon>
        <taxon>Eutheria</taxon>
        <taxon>Euarchontoglires</taxon>
        <taxon>Primates</taxon>
        <taxon>Haplorrhini</taxon>
        <taxon>Platyrrhini</taxon>
        <taxon>Cebidae</taxon>
        <taxon>Callitrichinae</taxon>
        <taxon>Saguinus</taxon>
    </lineage>
</organism>
<gene>
    <name evidence="1" type="ORF">P7K49_002697</name>
</gene>
<proteinExistence type="predicted"/>
<protein>
    <submittedName>
        <fullName evidence="1">Uncharacterized protein</fullName>
    </submittedName>
</protein>
<sequence length="148" mass="16023">MCGAFYLGAPISSAAAMHPVPPLLSEVCAEVEGMGTRASRVLVQSALTLFFPPAFMPVNTAHFRLRTGTKNFYASSKTKGACTLLVNDVEGKPMNHKTESVEPFCLVITAFSNTNNIMGTPSPGRPVLVWHTAAWYFCDGQLQVRKLS</sequence>
<dbReference type="EMBL" id="JASSZA010000001">
    <property type="protein sequence ID" value="KAK2121311.1"/>
    <property type="molecule type" value="Genomic_DNA"/>
</dbReference>
<accession>A0ABQ9WJ17</accession>
<evidence type="ECO:0000313" key="2">
    <source>
        <dbReference type="Proteomes" id="UP001266305"/>
    </source>
</evidence>
<name>A0ABQ9WJ17_SAGOE</name>
<reference evidence="1 2" key="1">
    <citation type="submission" date="2023-05" db="EMBL/GenBank/DDBJ databases">
        <title>B98-5 Cell Line De Novo Hybrid Assembly: An Optical Mapping Approach.</title>
        <authorList>
            <person name="Kananen K."/>
            <person name="Auerbach J.A."/>
            <person name="Kautto E."/>
            <person name="Blachly J.S."/>
        </authorList>
    </citation>
    <scope>NUCLEOTIDE SEQUENCE [LARGE SCALE GENOMIC DNA]</scope>
    <source>
        <strain evidence="1">B95-8</strain>
        <tissue evidence="1">Cell line</tissue>
    </source>
</reference>
<evidence type="ECO:0000313" key="1">
    <source>
        <dbReference type="EMBL" id="KAK2121311.1"/>
    </source>
</evidence>